<evidence type="ECO:0000256" key="2">
    <source>
        <dbReference type="ARBA" id="ARBA00023033"/>
    </source>
</evidence>
<reference evidence="3" key="1">
    <citation type="journal article" date="2023" name="Insect Mol. Biol.">
        <title>Genome sequencing provides insights into the evolution of gene families encoding plant cell wall-degrading enzymes in longhorned beetles.</title>
        <authorList>
            <person name="Shin N.R."/>
            <person name="Okamura Y."/>
            <person name="Kirsch R."/>
            <person name="Pauchet Y."/>
        </authorList>
    </citation>
    <scope>NUCLEOTIDE SEQUENCE</scope>
    <source>
        <strain evidence="3">RBIC_L_NR</strain>
    </source>
</reference>
<comment type="caution">
    <text evidence="3">The sequence shown here is derived from an EMBL/GenBank/DDBJ whole genome shotgun (WGS) entry which is preliminary data.</text>
</comment>
<dbReference type="GO" id="GO:0020037">
    <property type="term" value="F:heme binding"/>
    <property type="evidence" value="ECO:0007669"/>
    <property type="project" value="InterPro"/>
</dbReference>
<dbReference type="Pfam" id="PF00067">
    <property type="entry name" value="p450"/>
    <property type="match status" value="1"/>
</dbReference>
<evidence type="ECO:0000256" key="1">
    <source>
        <dbReference type="ARBA" id="ARBA00010617"/>
    </source>
</evidence>
<evidence type="ECO:0008006" key="5">
    <source>
        <dbReference type="Google" id="ProtNLM"/>
    </source>
</evidence>
<name>A0AAV8WPC0_9CUCU</name>
<dbReference type="GO" id="GO:0005506">
    <property type="term" value="F:iron ion binding"/>
    <property type="evidence" value="ECO:0007669"/>
    <property type="project" value="InterPro"/>
</dbReference>
<dbReference type="AlphaFoldDB" id="A0AAV8WPC0"/>
<sequence length="59" mass="6970">MFISMAVCSILYQLATRPEQQEKLYQELKLVLPNPNEPLDSKKLDRLVFLKAFVKEVFR</sequence>
<dbReference type="InterPro" id="IPR001128">
    <property type="entry name" value="Cyt_P450"/>
</dbReference>
<dbReference type="GO" id="GO:0004497">
    <property type="term" value="F:monooxygenase activity"/>
    <property type="evidence" value="ECO:0007669"/>
    <property type="project" value="UniProtKB-KW"/>
</dbReference>
<organism evidence="3 4">
    <name type="scientific">Rhamnusium bicolor</name>
    <dbReference type="NCBI Taxonomy" id="1586634"/>
    <lineage>
        <taxon>Eukaryota</taxon>
        <taxon>Metazoa</taxon>
        <taxon>Ecdysozoa</taxon>
        <taxon>Arthropoda</taxon>
        <taxon>Hexapoda</taxon>
        <taxon>Insecta</taxon>
        <taxon>Pterygota</taxon>
        <taxon>Neoptera</taxon>
        <taxon>Endopterygota</taxon>
        <taxon>Coleoptera</taxon>
        <taxon>Polyphaga</taxon>
        <taxon>Cucujiformia</taxon>
        <taxon>Chrysomeloidea</taxon>
        <taxon>Cerambycidae</taxon>
        <taxon>Lepturinae</taxon>
        <taxon>Rhagiini</taxon>
        <taxon>Rhamnusium</taxon>
    </lineage>
</organism>
<accession>A0AAV8WPC0</accession>
<dbReference type="Proteomes" id="UP001162156">
    <property type="component" value="Unassembled WGS sequence"/>
</dbReference>
<dbReference type="Gene3D" id="1.10.630.10">
    <property type="entry name" value="Cytochrome P450"/>
    <property type="match status" value="1"/>
</dbReference>
<dbReference type="InterPro" id="IPR036396">
    <property type="entry name" value="Cyt_P450_sf"/>
</dbReference>
<keyword evidence="2" id="KW-0503">Monooxygenase</keyword>
<gene>
    <name evidence="3" type="ORF">NQ314_018982</name>
</gene>
<keyword evidence="4" id="KW-1185">Reference proteome</keyword>
<evidence type="ECO:0000313" key="3">
    <source>
        <dbReference type="EMBL" id="KAJ8928457.1"/>
    </source>
</evidence>
<evidence type="ECO:0000313" key="4">
    <source>
        <dbReference type="Proteomes" id="UP001162156"/>
    </source>
</evidence>
<proteinExistence type="inferred from homology"/>
<dbReference type="SUPFAM" id="SSF48264">
    <property type="entry name" value="Cytochrome P450"/>
    <property type="match status" value="1"/>
</dbReference>
<protein>
    <recommendedName>
        <fullName evidence="5">Cytochrome P450</fullName>
    </recommendedName>
</protein>
<dbReference type="EMBL" id="JANEYF010005371">
    <property type="protein sequence ID" value="KAJ8928457.1"/>
    <property type="molecule type" value="Genomic_DNA"/>
</dbReference>
<dbReference type="GO" id="GO:0016705">
    <property type="term" value="F:oxidoreductase activity, acting on paired donors, with incorporation or reduction of molecular oxygen"/>
    <property type="evidence" value="ECO:0007669"/>
    <property type="project" value="InterPro"/>
</dbReference>
<keyword evidence="2" id="KW-0560">Oxidoreductase</keyword>
<comment type="similarity">
    <text evidence="1">Belongs to the cytochrome P450 family.</text>
</comment>